<dbReference type="PROSITE" id="PS51476">
    <property type="entry name" value="PROTEASOME_BETA_2"/>
    <property type="match status" value="1"/>
</dbReference>
<keyword evidence="4" id="KW-0963">Cytoplasm</keyword>
<dbReference type="InterPro" id="IPR001353">
    <property type="entry name" value="Proteasome_sua/b"/>
</dbReference>
<dbReference type="InterPro" id="IPR023333">
    <property type="entry name" value="Proteasome_suB-type"/>
</dbReference>
<dbReference type="Pfam" id="PF00227">
    <property type="entry name" value="Proteasome"/>
    <property type="match status" value="1"/>
</dbReference>
<dbReference type="Proteomes" id="UP001291623">
    <property type="component" value="Unassembled WGS sequence"/>
</dbReference>
<evidence type="ECO:0000256" key="5">
    <source>
        <dbReference type="ARBA" id="ARBA00022670"/>
    </source>
</evidence>
<evidence type="ECO:0000256" key="3">
    <source>
        <dbReference type="ARBA" id="ARBA00012039"/>
    </source>
</evidence>
<evidence type="ECO:0000256" key="7">
    <source>
        <dbReference type="ARBA" id="ARBA00022801"/>
    </source>
</evidence>
<evidence type="ECO:0000256" key="9">
    <source>
        <dbReference type="ARBA" id="ARBA00023242"/>
    </source>
</evidence>
<proteinExistence type="predicted"/>
<dbReference type="EMBL" id="JAVYJV010000072">
    <property type="protein sequence ID" value="KAK4336956.1"/>
    <property type="molecule type" value="Genomic_DNA"/>
</dbReference>
<keyword evidence="7" id="KW-0378">Hydrolase</keyword>
<dbReference type="GO" id="GO:0051603">
    <property type="term" value="P:proteolysis involved in protein catabolic process"/>
    <property type="evidence" value="ECO:0007669"/>
    <property type="project" value="InterPro"/>
</dbReference>
<dbReference type="EC" id="3.4.25.1" evidence="3"/>
<dbReference type="PANTHER" id="PTHR32194:SF4">
    <property type="entry name" value="PROTEASOME SUBUNIT BETA TYPE-7"/>
    <property type="match status" value="1"/>
</dbReference>
<dbReference type="SUPFAM" id="SSF56235">
    <property type="entry name" value="N-terminal nucleophile aminohydrolases (Ntn hydrolases)"/>
    <property type="match status" value="1"/>
</dbReference>
<protein>
    <recommendedName>
        <fullName evidence="3">proteasome endopeptidase complex</fullName>
        <ecNumber evidence="3">3.4.25.1</ecNumber>
    </recommendedName>
</protein>
<keyword evidence="8" id="KW-0647">Proteasome</keyword>
<comment type="caution">
    <text evidence="10">The sequence shown here is derived from an EMBL/GenBank/DDBJ whole genome shotgun (WGS) entry which is preliminary data.</text>
</comment>
<keyword evidence="6" id="KW-0888">Threonine protease</keyword>
<evidence type="ECO:0000256" key="1">
    <source>
        <dbReference type="ARBA" id="ARBA00001198"/>
    </source>
</evidence>
<keyword evidence="9" id="KW-0539">Nucleus</keyword>
<dbReference type="GO" id="GO:0004298">
    <property type="term" value="F:threonine-type endopeptidase activity"/>
    <property type="evidence" value="ECO:0007669"/>
    <property type="project" value="UniProtKB-KW"/>
</dbReference>
<dbReference type="PROSITE" id="PS00854">
    <property type="entry name" value="PROTEASOME_BETA_1"/>
    <property type="match status" value="1"/>
</dbReference>
<accession>A0AAE1UR77</accession>
<keyword evidence="5" id="KW-0645">Protease</keyword>
<dbReference type="Gene3D" id="3.60.20.10">
    <property type="entry name" value="Glutamine Phosphoribosylpyrophosphate, subunit 1, domain 1"/>
    <property type="match status" value="1"/>
</dbReference>
<dbReference type="InterPro" id="IPR016050">
    <property type="entry name" value="Proteasome_bsu_CS"/>
</dbReference>
<reference evidence="10" key="1">
    <citation type="submission" date="2023-12" db="EMBL/GenBank/DDBJ databases">
        <title>Genome assembly of Anisodus tanguticus.</title>
        <authorList>
            <person name="Wang Y.-J."/>
        </authorList>
    </citation>
    <scope>NUCLEOTIDE SEQUENCE</scope>
    <source>
        <strain evidence="10">KB-2021</strain>
        <tissue evidence="10">Leaf</tissue>
    </source>
</reference>
<evidence type="ECO:0000313" key="11">
    <source>
        <dbReference type="Proteomes" id="UP001291623"/>
    </source>
</evidence>
<gene>
    <name evidence="10" type="ORF">RND71_043528</name>
</gene>
<comment type="subcellular location">
    <subcellularLocation>
        <location evidence="2">Nucleus</location>
    </subcellularLocation>
</comment>
<dbReference type="GO" id="GO:0005634">
    <property type="term" value="C:nucleus"/>
    <property type="evidence" value="ECO:0007669"/>
    <property type="project" value="UniProtKB-SubCell"/>
</dbReference>
<evidence type="ECO:0000313" key="10">
    <source>
        <dbReference type="EMBL" id="KAK4336956.1"/>
    </source>
</evidence>
<evidence type="ECO:0000256" key="2">
    <source>
        <dbReference type="ARBA" id="ARBA00004123"/>
    </source>
</evidence>
<dbReference type="PANTHER" id="PTHR32194">
    <property type="entry name" value="METALLOPROTEASE TLDD"/>
    <property type="match status" value="1"/>
</dbReference>
<sequence>MSKSRKSILDLDLTAYDLVEEPEQTVNEKSNNLNNSFEDEEDHFENMFLQAKAKQIQHLYKPTNEKTDSKKDDTWLANEKKNLSCLRNNKKFNSCRIAGQGMQLFGKTSLSNIEESKNFFKEENSEEEDLNRFDKYAKNFDQLDKTERFINKNIFSSQNSIPNVPAPDYDLDEEQDKSVINIFSRSTSDLDQVKEEENLKKTFSNSTKIFVKSDNSLRIKNQDRLSLPPPPPPPLPNLNKKFIKTNDTNSPTSSTYSSFNLSINNSNVKSILKKSNSNLILIDNSDLIERKVKKPEYINQNLIKAGLPVPNARKTGTTICGIIYKDGVILGADTRATMGNIIAEITSEKIHYIADHIRCCGAGTAADTEKVTTMFSSQLELHRLLTGKKVPIIAAIKLIQKHLFQYQGYVGAALILGGVDENGPRISSIHPHGSIDTLPYTAMGSGCLAAIAVLEKDWRPNLEVGFGNNIYA</sequence>
<keyword evidence="11" id="KW-1185">Reference proteome</keyword>
<evidence type="ECO:0000256" key="8">
    <source>
        <dbReference type="ARBA" id="ARBA00022942"/>
    </source>
</evidence>
<dbReference type="GO" id="GO:0005839">
    <property type="term" value="C:proteasome core complex"/>
    <property type="evidence" value="ECO:0007669"/>
    <property type="project" value="InterPro"/>
</dbReference>
<evidence type="ECO:0000256" key="6">
    <source>
        <dbReference type="ARBA" id="ARBA00022698"/>
    </source>
</evidence>
<dbReference type="AlphaFoldDB" id="A0AAE1UR77"/>
<evidence type="ECO:0000256" key="4">
    <source>
        <dbReference type="ARBA" id="ARBA00022490"/>
    </source>
</evidence>
<dbReference type="InterPro" id="IPR029055">
    <property type="entry name" value="Ntn_hydrolases_N"/>
</dbReference>
<comment type="catalytic activity">
    <reaction evidence="1">
        <text>Cleavage of peptide bonds with very broad specificity.</text>
        <dbReference type="EC" id="3.4.25.1"/>
    </reaction>
</comment>
<dbReference type="GO" id="GO:0005737">
    <property type="term" value="C:cytoplasm"/>
    <property type="evidence" value="ECO:0007669"/>
    <property type="project" value="TreeGrafter"/>
</dbReference>
<name>A0AAE1UR77_9SOLA</name>
<organism evidence="10 11">
    <name type="scientific">Anisodus tanguticus</name>
    <dbReference type="NCBI Taxonomy" id="243964"/>
    <lineage>
        <taxon>Eukaryota</taxon>
        <taxon>Viridiplantae</taxon>
        <taxon>Streptophyta</taxon>
        <taxon>Embryophyta</taxon>
        <taxon>Tracheophyta</taxon>
        <taxon>Spermatophyta</taxon>
        <taxon>Magnoliopsida</taxon>
        <taxon>eudicotyledons</taxon>
        <taxon>Gunneridae</taxon>
        <taxon>Pentapetalae</taxon>
        <taxon>asterids</taxon>
        <taxon>lamiids</taxon>
        <taxon>Solanales</taxon>
        <taxon>Solanaceae</taxon>
        <taxon>Solanoideae</taxon>
        <taxon>Hyoscyameae</taxon>
        <taxon>Anisodus</taxon>
    </lineage>
</organism>